<reference evidence="1 2" key="1">
    <citation type="submission" date="2023-09" db="EMBL/GenBank/DDBJ databases">
        <authorList>
            <person name="Wang M."/>
        </authorList>
    </citation>
    <scope>NUCLEOTIDE SEQUENCE [LARGE SCALE GENOMIC DNA]</scope>
    <source>
        <strain evidence="1">GT-2023</strain>
        <tissue evidence="1">Liver</tissue>
    </source>
</reference>
<dbReference type="EMBL" id="JAYMGO010000012">
    <property type="protein sequence ID" value="KAL1264763.1"/>
    <property type="molecule type" value="Genomic_DNA"/>
</dbReference>
<keyword evidence="2" id="KW-1185">Reference proteome</keyword>
<comment type="caution">
    <text evidence="1">The sequence shown here is derived from an EMBL/GenBank/DDBJ whole genome shotgun (WGS) entry which is preliminary data.</text>
</comment>
<evidence type="ECO:0000313" key="1">
    <source>
        <dbReference type="EMBL" id="KAL1264763.1"/>
    </source>
</evidence>
<dbReference type="Proteomes" id="UP001558613">
    <property type="component" value="Unassembled WGS sequence"/>
</dbReference>
<sequence>MQQLSGLTRVDAIVKRNEISRIPRAYNKHADELLKNAITSCFDSLRAFAFGAASLHKGQISHRRRRAFLGEELNGALSTRSDKVLPGSDGGSVFPG</sequence>
<organism evidence="1 2">
    <name type="scientific">Cirrhinus molitorella</name>
    <name type="common">mud carp</name>
    <dbReference type="NCBI Taxonomy" id="172907"/>
    <lineage>
        <taxon>Eukaryota</taxon>
        <taxon>Metazoa</taxon>
        <taxon>Chordata</taxon>
        <taxon>Craniata</taxon>
        <taxon>Vertebrata</taxon>
        <taxon>Euteleostomi</taxon>
        <taxon>Actinopterygii</taxon>
        <taxon>Neopterygii</taxon>
        <taxon>Teleostei</taxon>
        <taxon>Ostariophysi</taxon>
        <taxon>Cypriniformes</taxon>
        <taxon>Cyprinidae</taxon>
        <taxon>Labeoninae</taxon>
        <taxon>Labeonini</taxon>
        <taxon>Cirrhinus</taxon>
    </lineage>
</organism>
<name>A0ABR3MI83_9TELE</name>
<gene>
    <name evidence="1" type="ORF">QQF64_005118</name>
</gene>
<accession>A0ABR3MI83</accession>
<evidence type="ECO:0000313" key="2">
    <source>
        <dbReference type="Proteomes" id="UP001558613"/>
    </source>
</evidence>
<proteinExistence type="predicted"/>
<protein>
    <submittedName>
        <fullName evidence="1">Uncharacterized protein</fullName>
    </submittedName>
</protein>